<name>A0A8J2JGJ2_9HEXA</name>
<gene>
    <name evidence="2" type="ORF">AFUS01_LOCUS5933</name>
</gene>
<proteinExistence type="predicted"/>
<feature type="region of interest" description="Disordered" evidence="1">
    <location>
        <begin position="22"/>
        <end position="42"/>
    </location>
</feature>
<organism evidence="2 3">
    <name type="scientific">Allacma fusca</name>
    <dbReference type="NCBI Taxonomy" id="39272"/>
    <lineage>
        <taxon>Eukaryota</taxon>
        <taxon>Metazoa</taxon>
        <taxon>Ecdysozoa</taxon>
        <taxon>Arthropoda</taxon>
        <taxon>Hexapoda</taxon>
        <taxon>Collembola</taxon>
        <taxon>Symphypleona</taxon>
        <taxon>Sminthuridae</taxon>
        <taxon>Allacma</taxon>
    </lineage>
</organism>
<evidence type="ECO:0000313" key="2">
    <source>
        <dbReference type="EMBL" id="CAG7716420.1"/>
    </source>
</evidence>
<sequence length="42" mass="4810">SGTERPDSPTYRVEYDFKWLEKPDSSNGKKSTASYLPVLNDM</sequence>
<evidence type="ECO:0000313" key="3">
    <source>
        <dbReference type="Proteomes" id="UP000708208"/>
    </source>
</evidence>
<protein>
    <submittedName>
        <fullName evidence="2">Uncharacterized protein</fullName>
    </submittedName>
</protein>
<reference evidence="2" key="1">
    <citation type="submission" date="2021-06" db="EMBL/GenBank/DDBJ databases">
        <authorList>
            <person name="Hodson N. C."/>
            <person name="Mongue J. A."/>
            <person name="Jaron S. K."/>
        </authorList>
    </citation>
    <scope>NUCLEOTIDE SEQUENCE</scope>
</reference>
<dbReference type="Proteomes" id="UP000708208">
    <property type="component" value="Unassembled WGS sequence"/>
</dbReference>
<feature type="compositionally biased region" description="Polar residues" evidence="1">
    <location>
        <begin position="25"/>
        <end position="34"/>
    </location>
</feature>
<dbReference type="OrthoDB" id="1661883at2759"/>
<comment type="caution">
    <text evidence="2">The sequence shown here is derived from an EMBL/GenBank/DDBJ whole genome shotgun (WGS) entry which is preliminary data.</text>
</comment>
<accession>A0A8J2JGJ2</accession>
<dbReference type="AlphaFoldDB" id="A0A8J2JGJ2"/>
<dbReference type="EMBL" id="CAJVCH010038401">
    <property type="protein sequence ID" value="CAG7716420.1"/>
    <property type="molecule type" value="Genomic_DNA"/>
</dbReference>
<feature type="non-terminal residue" evidence="2">
    <location>
        <position position="1"/>
    </location>
</feature>
<evidence type="ECO:0000256" key="1">
    <source>
        <dbReference type="SAM" id="MobiDB-lite"/>
    </source>
</evidence>
<keyword evidence="3" id="KW-1185">Reference proteome</keyword>
<feature type="non-terminal residue" evidence="2">
    <location>
        <position position="42"/>
    </location>
</feature>